<sequence length="84" mass="10255">MSYTMIKKVRIIEDINYLIIHKDRFELNNNFSTKGKMFKFNDISDVRFTMKGIKFRVGIREYRVAYNFLEEQDIEKVKNVFGRY</sequence>
<evidence type="ECO:0000313" key="1">
    <source>
        <dbReference type="EMBL" id="MPN19975.1"/>
    </source>
</evidence>
<protein>
    <recommendedName>
        <fullName evidence="2">YcxB-like protein domain-containing protein</fullName>
    </recommendedName>
</protein>
<evidence type="ECO:0008006" key="2">
    <source>
        <dbReference type="Google" id="ProtNLM"/>
    </source>
</evidence>
<organism evidence="1">
    <name type="scientific">bioreactor metagenome</name>
    <dbReference type="NCBI Taxonomy" id="1076179"/>
    <lineage>
        <taxon>unclassified sequences</taxon>
        <taxon>metagenomes</taxon>
        <taxon>ecological metagenomes</taxon>
    </lineage>
</organism>
<proteinExistence type="predicted"/>
<name>A0A645G001_9ZZZZ</name>
<reference evidence="1" key="1">
    <citation type="submission" date="2019-08" db="EMBL/GenBank/DDBJ databases">
        <authorList>
            <person name="Kucharzyk K."/>
            <person name="Murdoch R.W."/>
            <person name="Higgins S."/>
            <person name="Loffler F."/>
        </authorList>
    </citation>
    <scope>NUCLEOTIDE SEQUENCE</scope>
</reference>
<comment type="caution">
    <text evidence="1">The sequence shown here is derived from an EMBL/GenBank/DDBJ whole genome shotgun (WGS) entry which is preliminary data.</text>
</comment>
<gene>
    <name evidence="1" type="ORF">SDC9_167350</name>
</gene>
<accession>A0A645G001</accession>
<dbReference type="EMBL" id="VSSQ01067615">
    <property type="protein sequence ID" value="MPN19975.1"/>
    <property type="molecule type" value="Genomic_DNA"/>
</dbReference>
<dbReference type="AlphaFoldDB" id="A0A645G001"/>